<keyword evidence="1 5" id="KW-0645">Protease</keyword>
<proteinExistence type="inferred from homology"/>
<dbReference type="RefSeq" id="WP_136165340.1">
    <property type="nucleotide sequence ID" value="NZ_KZ819073.1"/>
</dbReference>
<evidence type="ECO:0000256" key="5">
    <source>
        <dbReference type="PROSITE-ProRule" id="PRU01240"/>
    </source>
</evidence>
<dbReference type="InterPro" id="IPR036709">
    <property type="entry name" value="Autotransporte_beta_dom_sf"/>
</dbReference>
<dbReference type="CDD" id="cd04848">
    <property type="entry name" value="Peptidases_S8_Autotransporter_serine_protease_like"/>
    <property type="match status" value="1"/>
</dbReference>
<reference evidence="8 9" key="1">
    <citation type="submission" date="2018-04" db="EMBL/GenBank/DDBJ databases">
        <title>Brenneria corticis sp.nov.</title>
        <authorList>
            <person name="Li Y."/>
        </authorList>
    </citation>
    <scope>NUCLEOTIDE SEQUENCE [LARGE SCALE GENOMIC DNA]</scope>
    <source>
        <strain evidence="8 9">CFCC 11842</strain>
    </source>
</reference>
<dbReference type="Gene3D" id="2.40.128.130">
    <property type="entry name" value="Autotransporter beta-domain"/>
    <property type="match status" value="1"/>
</dbReference>
<dbReference type="InterPro" id="IPR011050">
    <property type="entry name" value="Pectin_lyase_fold/virulence"/>
</dbReference>
<dbReference type="PROSITE" id="PS00138">
    <property type="entry name" value="SUBTILASE_SER"/>
    <property type="match status" value="1"/>
</dbReference>
<sequence>MAITTSLLSPKKRAFRQSMLAANISLALLLAGCSGGGGGGGGSSSVTPAPETPTTPIEPETPTNPTDPETPTEPADARAKVGIIDSGLSPDRSYINYDNIGGFASFVGGSSTLNDNAGDDGHGTTVAMVLAGKEWRQWSAGVAPDSLLYIAQASKDNNFDVLTSTKAVSWLLDNDVKIINMSYGMTERLTTPEALSNASQRYAYQLLRNSLREIVSAEALAIMSTGNENTSAPAPDTLIPAIFNEPELQKGVLAVTGFVEGYLVPVPDRPPELWGFDACGAAAAYCMSALGSTKYPSQSSSADGEWESVTSYGTSYSAPRVAGGAALVKTAFPWMTGYNLQQTLLTTATYRTDAYTGYDADLAYYETVYNEDGTVKEIIFHSGEIQVADTANGRPFNDTFGWGDLNVEKAQKGPAMFYADDFTARLTAGDYTFSNDISGDYGLVVNGADNAGGILRLTGDNTYKGDTRITSNSLYVDGSIAGNATVSGSGTLAGKGRIGGNVSNTGIVATTAEGGLTVAGNYTQGSDGLLSVTLSNPFTVEGSATLDGTLRVGLPSSTYIVEAQETLLHSNQGISGSFAATDLGLFLTGNLTYGANDVTGAFSRVNTVEAVADSGLQGAALLQTAANVESALQVADRWAGADSTTEQQSALLAKAAAFQQLATASAAAASLDSLSGQAHASSNAILFNSLDYQNQLLNNRLDQLGNGKNYGLWIETGKLRGDLNQSGYLGSSYDINLTAIGTDSDFDTPGLRAGIAYTNSRIKAEYAGSGGSSENELHGVMTYARYQLSPEWYVQGNLSYQRGRDKLQRSILLDDVQAVSSSTTSDGWQGLLKTGYELALNDVFSVQPYAGVKYSYLSTGGFTDSGSEFGLTGEGNDYSRTVGLTGINLRAQQQWNRGWWSALSVNGEYQHAFTNPSLDVTARWSGLGREGERLDIPGMRLDKDSQWAGVRLDVGKAADARIFLRADKHFADRGNEEVLRGGVDVSF</sequence>
<dbReference type="SUPFAM" id="SSF103515">
    <property type="entry name" value="Autotransporter"/>
    <property type="match status" value="1"/>
</dbReference>
<protein>
    <submittedName>
        <fullName evidence="8">Peptidase S8</fullName>
    </submittedName>
</protein>
<evidence type="ECO:0000256" key="4">
    <source>
        <dbReference type="ARBA" id="ARBA00022825"/>
    </source>
</evidence>
<dbReference type="InterPro" id="IPR023828">
    <property type="entry name" value="Peptidase_S8_Ser-AS"/>
</dbReference>
<dbReference type="GO" id="GO:0016485">
    <property type="term" value="P:protein processing"/>
    <property type="evidence" value="ECO:0007669"/>
    <property type="project" value="TreeGrafter"/>
</dbReference>
<keyword evidence="2" id="KW-0732">Signal</keyword>
<dbReference type="SUPFAM" id="SSF51126">
    <property type="entry name" value="Pectin lyase-like"/>
    <property type="match status" value="1"/>
</dbReference>
<dbReference type="EMBL" id="QDKH01000005">
    <property type="protein sequence ID" value="PWC18178.1"/>
    <property type="molecule type" value="Genomic_DNA"/>
</dbReference>
<dbReference type="InterPro" id="IPR036852">
    <property type="entry name" value="Peptidase_S8/S53_dom_sf"/>
</dbReference>
<feature type="active site" description="Charge relay system" evidence="5">
    <location>
        <position position="85"/>
    </location>
</feature>
<evidence type="ECO:0000313" key="8">
    <source>
        <dbReference type="EMBL" id="PWC18178.1"/>
    </source>
</evidence>
<name>A0A2U1U933_9GAMM</name>
<evidence type="ECO:0000313" key="9">
    <source>
        <dbReference type="Proteomes" id="UP000296159"/>
    </source>
</evidence>
<feature type="region of interest" description="Disordered" evidence="6">
    <location>
        <begin position="37"/>
        <end position="79"/>
    </location>
</feature>
<feature type="active site" description="Charge relay system" evidence="5">
    <location>
        <position position="122"/>
    </location>
</feature>
<dbReference type="Pfam" id="PF03797">
    <property type="entry name" value="Autotransporter"/>
    <property type="match status" value="1"/>
</dbReference>
<dbReference type="GO" id="GO:0004252">
    <property type="term" value="F:serine-type endopeptidase activity"/>
    <property type="evidence" value="ECO:0007669"/>
    <property type="project" value="UniProtKB-UniRule"/>
</dbReference>
<gene>
    <name evidence="8" type="ORF">DDT56_04725</name>
</gene>
<dbReference type="Pfam" id="PF00082">
    <property type="entry name" value="Peptidase_S8"/>
    <property type="match status" value="1"/>
</dbReference>
<evidence type="ECO:0000256" key="3">
    <source>
        <dbReference type="ARBA" id="ARBA00022801"/>
    </source>
</evidence>
<dbReference type="NCBIfam" id="TIGR02601">
    <property type="entry name" value="autotrns_rpt"/>
    <property type="match status" value="1"/>
</dbReference>
<keyword evidence="9" id="KW-1185">Reference proteome</keyword>
<feature type="domain" description="Autotransporter" evidence="7">
    <location>
        <begin position="705"/>
        <end position="987"/>
    </location>
</feature>
<keyword evidence="4 5" id="KW-0720">Serine protease</keyword>
<dbReference type="InterPro" id="IPR034061">
    <property type="entry name" value="Peptidases_S8_Autotransporter"/>
</dbReference>
<keyword evidence="3 5" id="KW-0378">Hydrolase</keyword>
<organism evidence="8 9">
    <name type="scientific">Brenneria corticis</name>
    <dbReference type="NCBI Taxonomy" id="2173106"/>
    <lineage>
        <taxon>Bacteria</taxon>
        <taxon>Pseudomonadati</taxon>
        <taxon>Pseudomonadota</taxon>
        <taxon>Gammaproteobacteria</taxon>
        <taxon>Enterobacterales</taxon>
        <taxon>Pectobacteriaceae</taxon>
        <taxon>Brenneria</taxon>
    </lineage>
</organism>
<dbReference type="InterPro" id="IPR013425">
    <property type="entry name" value="Autotrns_rpt"/>
</dbReference>
<dbReference type="GO" id="GO:0005886">
    <property type="term" value="C:plasma membrane"/>
    <property type="evidence" value="ECO:0007669"/>
    <property type="project" value="TreeGrafter"/>
</dbReference>
<dbReference type="PROSITE" id="PS51892">
    <property type="entry name" value="SUBTILASE"/>
    <property type="match status" value="1"/>
</dbReference>
<feature type="compositionally biased region" description="Low complexity" evidence="6">
    <location>
        <begin position="44"/>
        <end position="74"/>
    </location>
</feature>
<comment type="caution">
    <text evidence="8">The sequence shown here is derived from an EMBL/GenBank/DDBJ whole genome shotgun (WGS) entry which is preliminary data.</text>
</comment>
<dbReference type="SUPFAM" id="SSF52743">
    <property type="entry name" value="Subtilisin-like"/>
    <property type="match status" value="1"/>
</dbReference>
<dbReference type="PANTHER" id="PTHR42884">
    <property type="entry name" value="PROPROTEIN CONVERTASE SUBTILISIN/KEXIN-RELATED"/>
    <property type="match status" value="1"/>
</dbReference>
<evidence type="ECO:0000256" key="2">
    <source>
        <dbReference type="ARBA" id="ARBA00022729"/>
    </source>
</evidence>
<dbReference type="PRINTS" id="PR00723">
    <property type="entry name" value="SUBTILISIN"/>
</dbReference>
<dbReference type="Proteomes" id="UP000296159">
    <property type="component" value="Unassembled WGS sequence"/>
</dbReference>
<dbReference type="AlphaFoldDB" id="A0A2U1U933"/>
<dbReference type="SMART" id="SM00869">
    <property type="entry name" value="Autotransporter"/>
    <property type="match status" value="1"/>
</dbReference>
<dbReference type="Gene3D" id="3.40.50.200">
    <property type="entry name" value="Peptidase S8/S53 domain"/>
    <property type="match status" value="1"/>
</dbReference>
<comment type="similarity">
    <text evidence="5">Belongs to the peptidase S8 family.</text>
</comment>
<evidence type="ECO:0000256" key="1">
    <source>
        <dbReference type="ARBA" id="ARBA00022670"/>
    </source>
</evidence>
<dbReference type="PANTHER" id="PTHR42884:SF14">
    <property type="entry name" value="NEUROENDOCRINE CONVERTASE 1"/>
    <property type="match status" value="1"/>
</dbReference>
<accession>A0A2U1U933</accession>
<evidence type="ECO:0000256" key="6">
    <source>
        <dbReference type="SAM" id="MobiDB-lite"/>
    </source>
</evidence>
<dbReference type="InterPro" id="IPR005546">
    <property type="entry name" value="Autotransporte_beta"/>
</dbReference>
<evidence type="ECO:0000259" key="7">
    <source>
        <dbReference type="PROSITE" id="PS51208"/>
    </source>
</evidence>
<dbReference type="InterPro" id="IPR015500">
    <property type="entry name" value="Peptidase_S8_subtilisin-rel"/>
</dbReference>
<dbReference type="PROSITE" id="PS51208">
    <property type="entry name" value="AUTOTRANSPORTER"/>
    <property type="match status" value="1"/>
</dbReference>
<feature type="active site" description="Charge relay system" evidence="5">
    <location>
        <position position="315"/>
    </location>
</feature>
<dbReference type="InterPro" id="IPR000209">
    <property type="entry name" value="Peptidase_S8/S53_dom"/>
</dbReference>